<evidence type="ECO:0000256" key="12">
    <source>
        <dbReference type="ARBA" id="ARBA00023180"/>
    </source>
</evidence>
<evidence type="ECO:0000256" key="13">
    <source>
        <dbReference type="RuleBase" id="RU361240"/>
    </source>
</evidence>
<dbReference type="EC" id="3.4.-.-" evidence="13"/>
<evidence type="ECO:0000256" key="10">
    <source>
        <dbReference type="ARBA" id="ARBA00022989"/>
    </source>
</evidence>
<feature type="transmembrane region" description="Helical" evidence="15">
    <location>
        <begin position="59"/>
        <end position="79"/>
    </location>
</feature>
<evidence type="ECO:0000313" key="17">
    <source>
        <dbReference type="EMBL" id="KAG0274448.1"/>
    </source>
</evidence>
<dbReference type="SUPFAM" id="SSF53187">
    <property type="entry name" value="Zn-dependent exopeptidases"/>
    <property type="match status" value="1"/>
</dbReference>
<dbReference type="Pfam" id="PF04389">
    <property type="entry name" value="Peptidase_M28"/>
    <property type="match status" value="1"/>
</dbReference>
<dbReference type="Gene3D" id="3.40.630.10">
    <property type="entry name" value="Zn peptidases"/>
    <property type="match status" value="1"/>
</dbReference>
<dbReference type="GO" id="GO:0006508">
    <property type="term" value="P:proteolysis"/>
    <property type="evidence" value="ECO:0007669"/>
    <property type="project" value="UniProtKB-KW"/>
</dbReference>
<feature type="transmembrane region" description="Helical" evidence="15">
    <location>
        <begin position="778"/>
        <end position="795"/>
    </location>
</feature>
<evidence type="ECO:0000259" key="16">
    <source>
        <dbReference type="Pfam" id="PF04389"/>
    </source>
</evidence>
<feature type="domain" description="Peptidase M28" evidence="16">
    <location>
        <begin position="231"/>
        <end position="412"/>
    </location>
</feature>
<comment type="cofactor">
    <cofactor evidence="1">
        <name>Zn(2+)</name>
        <dbReference type="ChEBI" id="CHEBI:29105"/>
    </cofactor>
</comment>
<keyword evidence="8 13" id="KW-0378">Hydrolase</keyword>
<feature type="region of interest" description="Disordered" evidence="14">
    <location>
        <begin position="503"/>
        <end position="535"/>
    </location>
</feature>
<gene>
    <name evidence="17" type="ORF">BGZ95_009789</name>
</gene>
<feature type="transmembrane region" description="Helical" evidence="15">
    <location>
        <begin position="653"/>
        <end position="671"/>
    </location>
</feature>
<name>A0AAD4DCD7_9FUNG</name>
<feature type="transmembrane region" description="Helical" evidence="15">
    <location>
        <begin position="574"/>
        <end position="596"/>
    </location>
</feature>
<sequence length="1050" mass="116151">MNSPPPITSRANRRRALSLDNPTTPLLGSIGRRRSDRRVQDEVAQRIHRLHVVSACQCWSMYAVLVFFYVLILALVFIARQPDAFVPAVLPDLAVGDTLPGTFNPHTALKHLEAITTIPHPFNSRANTDIIKKYLRAQFQELRAEAIALGRRNVRYDDGAGDVTTWVRRYKTRQQRRMEEEGLVEPADEDEELLPENMEVVQGDNMVMWIGGVVESKEGQVPVRVEIDVDEESQNALLVSAHFDSVSTSYGATDDGGGVAVALAMIRHFIHHPVEHTLIFNINNAEEDGSLGAAAFMGAPANSTTETGQGHPWKKYVKAFINLEGGGSGGPSLLFRASNSDIVRHYADYAPFPHASVFSNDVFQLGLIDSDTDYTIYTQHDIPGLDIAFYQRRSMYHSITDYLPIQSLHHMGSNAQATIVALCNSPYLDRLVAEADASKRLSPFSPRYWFSGKGVFYDILGQYMVLTELWTALLSNALLIGLGFPMLTLVTVTIGRAIRKRQMSQHVPSRSSEQSVATPRRSGVDSPTPSLMGDSDDGYTTFSPRLPRHHAHQRAAIARQYYDVPRRIAVARTVALVILVVLLDLGAVIAVSKWQWYTNPLVRHSQQWLVLAGFGIMLAFVNTLAVSLFTLVESSLFGPLPIVRGFSQWTIALGLWWWLVVLVVGTGVAGWMGAGAFYGTTILSVCSAGAALIQIILNFSVPADGTEGAGVGWIVVMATSLLAPGTILSDLTVLVVHLTSQSLITFDGGIMYILYGLLLIPITLPMLPIISRGRNFKVALLCELVVLVSVAWILSQADPFSDASPASLHFSQYYNQTSRTSYVDLRASAGPGYLQRLIQDVPSLRSGMNTKAPISTCTPIPIEGDLDEKCRFYPSRQVFEDKGRDPPLRVSWLSKPTLRADGWREGRIEVLASESRFCSVRLSKTTPGHETQVWMAHTDVPLLGINHRPKTLYVYLREWNRPWTVHLRVKENSTDESEYQGTAPEHGTLKGLVQGPFSVPFRVVCGYEDWSSGNGYASTYNEISAHIPSWSRMKSESRQGLFSVGVDLVI</sequence>
<evidence type="ECO:0000313" key="18">
    <source>
        <dbReference type="Proteomes" id="UP001194580"/>
    </source>
</evidence>
<evidence type="ECO:0000256" key="2">
    <source>
        <dbReference type="ARBA" id="ARBA00003273"/>
    </source>
</evidence>
<feature type="transmembrane region" description="Helical" evidence="15">
    <location>
        <begin position="677"/>
        <end position="699"/>
    </location>
</feature>
<evidence type="ECO:0000256" key="11">
    <source>
        <dbReference type="ARBA" id="ARBA00023049"/>
    </source>
</evidence>
<dbReference type="InterPro" id="IPR045175">
    <property type="entry name" value="M28_fam"/>
</dbReference>
<keyword evidence="10 15" id="KW-1133">Transmembrane helix</keyword>
<keyword evidence="9 13" id="KW-0862">Zinc</keyword>
<keyword evidence="11" id="KW-0482">Metalloprotease</keyword>
<keyword evidence="6 13" id="KW-0645">Protease</keyword>
<evidence type="ECO:0000256" key="1">
    <source>
        <dbReference type="ARBA" id="ARBA00001947"/>
    </source>
</evidence>
<evidence type="ECO:0000256" key="4">
    <source>
        <dbReference type="ARBA" id="ARBA00010918"/>
    </source>
</evidence>
<feature type="transmembrane region" description="Helical" evidence="15">
    <location>
        <begin position="750"/>
        <end position="771"/>
    </location>
</feature>
<comment type="function">
    <text evidence="2">May be involved in vacuolar sorting and osmoregulation.</text>
</comment>
<keyword evidence="12" id="KW-0325">Glycoprotein</keyword>
<keyword evidence="13" id="KW-0479">Metal-binding</keyword>
<evidence type="ECO:0000256" key="15">
    <source>
        <dbReference type="SAM" id="Phobius"/>
    </source>
</evidence>
<evidence type="ECO:0000256" key="8">
    <source>
        <dbReference type="ARBA" id="ARBA00022801"/>
    </source>
</evidence>
<evidence type="ECO:0000256" key="7">
    <source>
        <dbReference type="ARBA" id="ARBA00022692"/>
    </source>
</evidence>
<organism evidence="17 18">
    <name type="scientific">Linnemannia exigua</name>
    <dbReference type="NCBI Taxonomy" id="604196"/>
    <lineage>
        <taxon>Eukaryota</taxon>
        <taxon>Fungi</taxon>
        <taxon>Fungi incertae sedis</taxon>
        <taxon>Mucoromycota</taxon>
        <taxon>Mortierellomycotina</taxon>
        <taxon>Mortierellomycetes</taxon>
        <taxon>Mortierellales</taxon>
        <taxon>Mortierellaceae</taxon>
        <taxon>Linnemannia</taxon>
    </lineage>
</organism>
<keyword evidence="15" id="KW-0472">Membrane</keyword>
<evidence type="ECO:0000256" key="14">
    <source>
        <dbReference type="SAM" id="MobiDB-lite"/>
    </source>
</evidence>
<comment type="similarity">
    <text evidence="4 13">Belongs to the peptidase M28 family.</text>
</comment>
<dbReference type="EMBL" id="JAAAIL010000602">
    <property type="protein sequence ID" value="KAG0274448.1"/>
    <property type="molecule type" value="Genomic_DNA"/>
</dbReference>
<proteinExistence type="inferred from homology"/>
<evidence type="ECO:0000256" key="5">
    <source>
        <dbReference type="ARBA" id="ARBA00022554"/>
    </source>
</evidence>
<reference evidence="17" key="1">
    <citation type="journal article" date="2020" name="Fungal Divers.">
        <title>Resolving the Mortierellaceae phylogeny through synthesis of multi-gene phylogenetics and phylogenomics.</title>
        <authorList>
            <person name="Vandepol N."/>
            <person name="Liber J."/>
            <person name="Desiro A."/>
            <person name="Na H."/>
            <person name="Kennedy M."/>
            <person name="Barry K."/>
            <person name="Grigoriev I.V."/>
            <person name="Miller A.N."/>
            <person name="O'Donnell K."/>
            <person name="Stajich J.E."/>
            <person name="Bonito G."/>
        </authorList>
    </citation>
    <scope>NUCLEOTIDE SEQUENCE</scope>
    <source>
        <strain evidence="17">NRRL 28262</strain>
    </source>
</reference>
<feature type="transmembrane region" description="Helical" evidence="15">
    <location>
        <begin position="472"/>
        <end position="494"/>
    </location>
</feature>
<protein>
    <recommendedName>
        <fullName evidence="13">Peptide hydrolase</fullName>
        <ecNumber evidence="13">3.4.-.-</ecNumber>
    </recommendedName>
</protein>
<keyword evidence="7 15" id="KW-0812">Transmembrane</keyword>
<dbReference type="GO" id="GO:0046872">
    <property type="term" value="F:metal ion binding"/>
    <property type="evidence" value="ECO:0007669"/>
    <property type="project" value="UniProtKB-KW"/>
</dbReference>
<feature type="transmembrane region" description="Helical" evidence="15">
    <location>
        <begin position="608"/>
        <end position="632"/>
    </location>
</feature>
<keyword evidence="18" id="KW-1185">Reference proteome</keyword>
<dbReference type="AlphaFoldDB" id="A0AAD4DCD7"/>
<dbReference type="PANTHER" id="PTHR12147:SF58">
    <property type="entry name" value="VACUOLAR MEMBRANE PROTEASE"/>
    <property type="match status" value="1"/>
</dbReference>
<comment type="subcellular location">
    <subcellularLocation>
        <location evidence="3">Vacuole membrane</location>
        <topology evidence="3">Multi-pass membrane protein</topology>
    </subcellularLocation>
</comment>
<keyword evidence="5" id="KW-0926">Vacuole</keyword>
<dbReference type="Proteomes" id="UP001194580">
    <property type="component" value="Unassembled WGS sequence"/>
</dbReference>
<feature type="transmembrane region" description="Helical" evidence="15">
    <location>
        <begin position="711"/>
        <end position="738"/>
    </location>
</feature>
<dbReference type="PANTHER" id="PTHR12147">
    <property type="entry name" value="METALLOPEPTIDASE M28 FAMILY MEMBER"/>
    <property type="match status" value="1"/>
</dbReference>
<evidence type="ECO:0000256" key="3">
    <source>
        <dbReference type="ARBA" id="ARBA00004128"/>
    </source>
</evidence>
<comment type="caution">
    <text evidence="17">The sequence shown here is derived from an EMBL/GenBank/DDBJ whole genome shotgun (WGS) entry which is preliminary data.</text>
</comment>
<accession>A0AAD4DCD7</accession>
<dbReference type="GO" id="GO:0008235">
    <property type="term" value="F:metalloexopeptidase activity"/>
    <property type="evidence" value="ECO:0007669"/>
    <property type="project" value="InterPro"/>
</dbReference>
<dbReference type="GO" id="GO:0005774">
    <property type="term" value="C:vacuolar membrane"/>
    <property type="evidence" value="ECO:0007669"/>
    <property type="project" value="UniProtKB-SubCell"/>
</dbReference>
<feature type="compositionally biased region" description="Polar residues" evidence="14">
    <location>
        <begin position="504"/>
        <end position="517"/>
    </location>
</feature>
<evidence type="ECO:0000256" key="9">
    <source>
        <dbReference type="ARBA" id="ARBA00022833"/>
    </source>
</evidence>
<evidence type="ECO:0000256" key="6">
    <source>
        <dbReference type="ARBA" id="ARBA00022670"/>
    </source>
</evidence>
<dbReference type="InterPro" id="IPR007484">
    <property type="entry name" value="Peptidase_M28"/>
</dbReference>